<comment type="similarity">
    <text evidence="2">Belongs to the phospholipase D family.</text>
</comment>
<evidence type="ECO:0000256" key="7">
    <source>
        <dbReference type="SAM" id="SignalP"/>
    </source>
</evidence>
<dbReference type="OrthoDB" id="3740959at2"/>
<dbReference type="SUPFAM" id="SSF56024">
    <property type="entry name" value="Phospholipase D/nuclease"/>
    <property type="match status" value="2"/>
</dbReference>
<dbReference type="Gene3D" id="3.30.870.10">
    <property type="entry name" value="Endonuclease Chain A"/>
    <property type="match status" value="2"/>
</dbReference>
<dbReference type="GO" id="GO:0016891">
    <property type="term" value="F:RNA endonuclease activity producing 5'-phosphomonoesters, hydrolytic mechanism"/>
    <property type="evidence" value="ECO:0007669"/>
    <property type="project" value="TreeGrafter"/>
</dbReference>
<protein>
    <recommendedName>
        <fullName evidence="3">phospholipase D</fullName>
        <ecNumber evidence="3">3.1.4.4</ecNumber>
    </recommendedName>
</protein>
<dbReference type="EC" id="3.1.4.4" evidence="3"/>
<proteinExistence type="inferred from homology"/>
<dbReference type="Pfam" id="PF13091">
    <property type="entry name" value="PLDc_2"/>
    <property type="match status" value="1"/>
</dbReference>
<evidence type="ECO:0000256" key="5">
    <source>
        <dbReference type="ARBA" id="ARBA00022963"/>
    </source>
</evidence>
<evidence type="ECO:0000256" key="4">
    <source>
        <dbReference type="ARBA" id="ARBA00022801"/>
    </source>
</evidence>
<comment type="catalytic activity">
    <reaction evidence="1">
        <text>a 1,2-diacyl-sn-glycero-3-phosphocholine + H2O = a 1,2-diacyl-sn-glycero-3-phosphate + choline + H(+)</text>
        <dbReference type="Rhea" id="RHEA:14445"/>
        <dbReference type="ChEBI" id="CHEBI:15354"/>
        <dbReference type="ChEBI" id="CHEBI:15377"/>
        <dbReference type="ChEBI" id="CHEBI:15378"/>
        <dbReference type="ChEBI" id="CHEBI:57643"/>
        <dbReference type="ChEBI" id="CHEBI:58608"/>
        <dbReference type="EC" id="3.1.4.4"/>
    </reaction>
</comment>
<evidence type="ECO:0000256" key="1">
    <source>
        <dbReference type="ARBA" id="ARBA00000798"/>
    </source>
</evidence>
<evidence type="ECO:0000256" key="2">
    <source>
        <dbReference type="ARBA" id="ARBA00008664"/>
    </source>
</evidence>
<dbReference type="EMBL" id="CP038436">
    <property type="protein sequence ID" value="QBX55568.1"/>
    <property type="molecule type" value="Genomic_DNA"/>
</dbReference>
<dbReference type="RefSeq" id="WP_135267559.1">
    <property type="nucleotide sequence ID" value="NZ_CP038436.1"/>
</dbReference>
<feature type="chain" id="PRO_5020192159" description="phospholipase D" evidence="7">
    <location>
        <begin position="27"/>
        <end position="470"/>
    </location>
</feature>
<keyword evidence="6" id="KW-0443">Lipid metabolism</keyword>
<reference evidence="9 10" key="1">
    <citation type="submission" date="2019-03" db="EMBL/GenBank/DDBJ databases">
        <title>Three New Species of Nocardioides, Nocardioides euryhalodurans sp. nov., Nocardioides seonyuensis sp. nov. and Nocardioides eburneoflavus sp. nov. Iolated from Soil.</title>
        <authorList>
            <person name="Roh S.G."/>
            <person name="Lee C."/>
            <person name="Kim M.-K."/>
            <person name="Kim S.B."/>
        </authorList>
    </citation>
    <scope>NUCLEOTIDE SEQUENCE [LARGE SCALE GENOMIC DNA]</scope>
    <source>
        <strain evidence="9 10">MMS17-SY207-3</strain>
    </source>
</reference>
<dbReference type="InterPro" id="IPR051406">
    <property type="entry name" value="PLD_domain"/>
</dbReference>
<evidence type="ECO:0000313" key="9">
    <source>
        <dbReference type="EMBL" id="QBX55568.1"/>
    </source>
</evidence>
<dbReference type="Proteomes" id="UP000294853">
    <property type="component" value="Chromosome"/>
</dbReference>
<evidence type="ECO:0000313" key="10">
    <source>
        <dbReference type="Proteomes" id="UP000294853"/>
    </source>
</evidence>
<dbReference type="PANTHER" id="PTHR43856:SF1">
    <property type="entry name" value="MITOCHONDRIAL CARDIOLIPIN HYDROLASE"/>
    <property type="match status" value="1"/>
</dbReference>
<evidence type="ECO:0000256" key="6">
    <source>
        <dbReference type="ARBA" id="ARBA00023098"/>
    </source>
</evidence>
<keyword evidence="5" id="KW-0442">Lipid degradation</keyword>
<sequence length="470" mass="52753">MTRSSTLALALWMALTLGLGVLPAASASGAGIGTASPAQVAARPMAQPLAQPAALRLDKPRRRKWRAPRGPVFNDPHLKKGHFRIERKLIKTINHAPRRSTIRIAVYSFDRMPLANALVAAHKRGVKIQMLLNDHWNTPAMKKVRNAIGAKRGTKNFIYKCKSSCRGNANEYTNMHSKLYLFSRAGKSNDVIAVGSHNLTRNADIHQWNDLYFTHGDHKLFREFVDLFNDMRVDYNVRQPSRFFCGDPLAAACDDSVDKHTALIYPKISRPKDDVVLETLKKVQCKIPKAGGGFTRSRLVLSMHTMRGNRGNYLAEAIRKKYAQGCDVRVMYGLIGYHTKGVLGTPTPRGRIPLRSTGLDFNPDDDFDLNGDGDDDLILSFYSHQKYLVVRGMYNGVPDTHLTVTGTANWASLSPGNDEVRFTVRGPVVAKKYMRNFNYQWRNQRNSRNAYTTSYVNFPGSPRGTTRSTR</sequence>
<evidence type="ECO:0000256" key="3">
    <source>
        <dbReference type="ARBA" id="ARBA00012027"/>
    </source>
</evidence>
<evidence type="ECO:0000259" key="8">
    <source>
        <dbReference type="Pfam" id="PF13091"/>
    </source>
</evidence>
<keyword evidence="10" id="KW-1185">Reference proteome</keyword>
<dbReference type="GO" id="GO:0016042">
    <property type="term" value="P:lipid catabolic process"/>
    <property type="evidence" value="ECO:0007669"/>
    <property type="project" value="UniProtKB-KW"/>
</dbReference>
<gene>
    <name evidence="9" type="ORF">EXE58_08955</name>
</gene>
<keyword evidence="4" id="KW-0378">Hydrolase</keyword>
<name>A0A4P7IEJ7_9ACTN</name>
<organism evidence="9 10">
    <name type="scientific">Nocardioides seonyuensis</name>
    <dbReference type="NCBI Taxonomy" id="2518371"/>
    <lineage>
        <taxon>Bacteria</taxon>
        <taxon>Bacillati</taxon>
        <taxon>Actinomycetota</taxon>
        <taxon>Actinomycetes</taxon>
        <taxon>Propionibacteriales</taxon>
        <taxon>Nocardioidaceae</taxon>
        <taxon>Nocardioides</taxon>
    </lineage>
</organism>
<accession>A0A4P7IEJ7</accession>
<dbReference type="GO" id="GO:0004630">
    <property type="term" value="F:phospholipase D activity"/>
    <property type="evidence" value="ECO:0007669"/>
    <property type="project" value="UniProtKB-EC"/>
</dbReference>
<keyword evidence="7" id="KW-0732">Signal</keyword>
<feature type="signal peptide" evidence="7">
    <location>
        <begin position="1"/>
        <end position="26"/>
    </location>
</feature>
<dbReference type="KEGG" id="nsn:EXE58_08955"/>
<dbReference type="AlphaFoldDB" id="A0A4P7IEJ7"/>
<feature type="domain" description="Phospholipase D-like" evidence="8">
    <location>
        <begin position="89"/>
        <end position="231"/>
    </location>
</feature>
<dbReference type="PANTHER" id="PTHR43856">
    <property type="entry name" value="CARDIOLIPIN HYDROLASE"/>
    <property type="match status" value="1"/>
</dbReference>
<dbReference type="InterPro" id="IPR025202">
    <property type="entry name" value="PLD-like_dom"/>
</dbReference>